<keyword evidence="1" id="KW-1133">Transmembrane helix</keyword>
<proteinExistence type="predicted"/>
<gene>
    <name evidence="2" type="ORF">BDV35DRAFT_364112</name>
</gene>
<protein>
    <submittedName>
        <fullName evidence="2">Uncharacterized protein</fullName>
    </submittedName>
</protein>
<dbReference type="EMBL" id="ML734649">
    <property type="protein sequence ID" value="KAB8243104.1"/>
    <property type="molecule type" value="Genomic_DNA"/>
</dbReference>
<feature type="transmembrane region" description="Helical" evidence="1">
    <location>
        <begin position="15"/>
        <end position="40"/>
    </location>
</feature>
<evidence type="ECO:0000313" key="2">
    <source>
        <dbReference type="EMBL" id="KAB8243104.1"/>
    </source>
</evidence>
<organism evidence="2">
    <name type="scientific">Aspergillus flavus</name>
    <dbReference type="NCBI Taxonomy" id="5059"/>
    <lineage>
        <taxon>Eukaryota</taxon>
        <taxon>Fungi</taxon>
        <taxon>Dikarya</taxon>
        <taxon>Ascomycota</taxon>
        <taxon>Pezizomycotina</taxon>
        <taxon>Eurotiomycetes</taxon>
        <taxon>Eurotiomycetidae</taxon>
        <taxon>Eurotiales</taxon>
        <taxon>Aspergillaceae</taxon>
        <taxon>Aspergillus</taxon>
        <taxon>Aspergillus subgen. Circumdati</taxon>
    </lineage>
</organism>
<reference evidence="2" key="1">
    <citation type="submission" date="2019-04" db="EMBL/GenBank/DDBJ databases">
        <title>Friends and foes A comparative genomics study of 23 Aspergillus species from section Flavi.</title>
        <authorList>
            <consortium name="DOE Joint Genome Institute"/>
            <person name="Kjaerbolling I."/>
            <person name="Vesth T."/>
            <person name="Frisvad J.C."/>
            <person name="Nybo J.L."/>
            <person name="Theobald S."/>
            <person name="Kildgaard S."/>
            <person name="Isbrandt T."/>
            <person name="Kuo A."/>
            <person name="Sato A."/>
            <person name="Lyhne E.K."/>
            <person name="Kogle M.E."/>
            <person name="Wiebenga A."/>
            <person name="Kun R.S."/>
            <person name="Lubbers R.J."/>
            <person name="Makela M.R."/>
            <person name="Barry K."/>
            <person name="Chovatia M."/>
            <person name="Clum A."/>
            <person name="Daum C."/>
            <person name="Haridas S."/>
            <person name="He G."/>
            <person name="LaButti K."/>
            <person name="Lipzen A."/>
            <person name="Mondo S."/>
            <person name="Riley R."/>
            <person name="Salamov A."/>
            <person name="Simmons B.A."/>
            <person name="Magnuson J.K."/>
            <person name="Henrissat B."/>
            <person name="Mortensen U.H."/>
            <person name="Larsen T.O."/>
            <person name="Devries R.P."/>
            <person name="Grigoriev I.V."/>
            <person name="Machida M."/>
            <person name="Baker S.E."/>
            <person name="Andersen M.R."/>
        </authorList>
    </citation>
    <scope>NUCLEOTIDE SEQUENCE [LARGE SCALE GENOMIC DNA]</scope>
    <source>
        <strain evidence="2">CBS 121.62</strain>
    </source>
</reference>
<accession>A0A5N6GNJ1</accession>
<keyword evidence="1" id="KW-0472">Membrane</keyword>
<name>A0A5N6GNJ1_ASPFL</name>
<evidence type="ECO:0000256" key="1">
    <source>
        <dbReference type="SAM" id="Phobius"/>
    </source>
</evidence>
<sequence>MNTVSSVIMYQSFSLSRVVCVFFFFPYSFFPFLSFAASVARNDLHRPMSTISLHRIQPVRGSTVRQIPSIPSYLGAVKYC</sequence>
<keyword evidence="1" id="KW-0812">Transmembrane</keyword>
<dbReference type="AlphaFoldDB" id="A0A5N6GNJ1"/>
<dbReference type="Proteomes" id="UP000325434">
    <property type="component" value="Unassembled WGS sequence"/>
</dbReference>